<dbReference type="SUPFAM" id="SSF51735">
    <property type="entry name" value="NAD(P)-binding Rossmann-fold domains"/>
    <property type="match status" value="1"/>
</dbReference>
<dbReference type="Proteomes" id="UP000229749">
    <property type="component" value="Unassembled WGS sequence"/>
</dbReference>
<proteinExistence type="predicted"/>
<sequence length="349" mass="39669">MKQEFITPQRQAFWKNRRVFVTGAFGLLGSTLTEFLTRFGAEVVVLQRDHVPSSRLFETRTHEKVIVVRGDVEDYATLFRALNDYEIDTVFHLAAQAIAPIANRCPLPTFRTNLMGTCNILEAARLSPKVTRVVVASSDKAYGAQPVLPYSEDAPLQGQHPYDVSKSCKDLLAQAYFHTYKLPVCITRCGNLYGPGDFHFNRVIPGTIKSILMGERPIIRSDGKYIRDYFFVKDAANGYMTIVEHMDDASHHGHAYNLSTGNRFNVIDIVNRILQVMGSSLEPIILNEANSEIREQTLCSDKAFNRLGWKPAYAVEEALLETIEWYKQFFNRQKQEQKFEPASFETLLS</sequence>
<dbReference type="Gene3D" id="3.40.50.720">
    <property type="entry name" value="NAD(P)-binding Rossmann-like Domain"/>
    <property type="match status" value="1"/>
</dbReference>
<gene>
    <name evidence="2" type="ORF">CO172_01005</name>
</gene>
<dbReference type="EMBL" id="PFWS01000015">
    <property type="protein sequence ID" value="PJA47513.1"/>
    <property type="molecule type" value="Genomic_DNA"/>
</dbReference>
<evidence type="ECO:0000313" key="2">
    <source>
        <dbReference type="EMBL" id="PJA47513.1"/>
    </source>
</evidence>
<comment type="caution">
    <text evidence="2">The sequence shown here is derived from an EMBL/GenBank/DDBJ whole genome shotgun (WGS) entry which is preliminary data.</text>
</comment>
<dbReference type="InterPro" id="IPR036291">
    <property type="entry name" value="NAD(P)-bd_dom_sf"/>
</dbReference>
<name>A0A2M7XI12_9BACT</name>
<evidence type="ECO:0000259" key="1">
    <source>
        <dbReference type="Pfam" id="PF16363"/>
    </source>
</evidence>
<reference evidence="3" key="1">
    <citation type="submission" date="2017-09" db="EMBL/GenBank/DDBJ databases">
        <title>Depth-based differentiation of microbial function through sediment-hosted aquifers and enrichment of novel symbionts in the deep terrestrial subsurface.</title>
        <authorList>
            <person name="Probst A.J."/>
            <person name="Ladd B."/>
            <person name="Jarett J.K."/>
            <person name="Geller-Mcgrath D.E."/>
            <person name="Sieber C.M.K."/>
            <person name="Emerson J.B."/>
            <person name="Anantharaman K."/>
            <person name="Thomas B.C."/>
            <person name="Malmstrom R."/>
            <person name="Stieglmeier M."/>
            <person name="Klingl A."/>
            <person name="Woyke T."/>
            <person name="Ryan C.M."/>
            <person name="Banfield J.F."/>
        </authorList>
    </citation>
    <scope>NUCLEOTIDE SEQUENCE [LARGE SCALE GENOMIC DNA]</scope>
</reference>
<dbReference type="AlphaFoldDB" id="A0A2M7XI12"/>
<dbReference type="Pfam" id="PF16363">
    <property type="entry name" value="GDP_Man_Dehyd"/>
    <property type="match status" value="1"/>
</dbReference>
<dbReference type="PANTHER" id="PTHR43000">
    <property type="entry name" value="DTDP-D-GLUCOSE 4,6-DEHYDRATASE-RELATED"/>
    <property type="match status" value="1"/>
</dbReference>
<evidence type="ECO:0000313" key="3">
    <source>
        <dbReference type="Proteomes" id="UP000229749"/>
    </source>
</evidence>
<organism evidence="2 3">
    <name type="scientific">Candidatus Uhrbacteria bacterium CG_4_9_14_3_um_filter_36_7</name>
    <dbReference type="NCBI Taxonomy" id="1975033"/>
    <lineage>
        <taxon>Bacteria</taxon>
        <taxon>Candidatus Uhriibacteriota</taxon>
    </lineage>
</organism>
<accession>A0A2M7XI12</accession>
<dbReference type="Gene3D" id="3.90.25.10">
    <property type="entry name" value="UDP-galactose 4-epimerase, domain 1"/>
    <property type="match status" value="1"/>
</dbReference>
<protein>
    <submittedName>
        <fullName evidence="2">Sugar dehydratase</fullName>
    </submittedName>
</protein>
<feature type="domain" description="NAD(P)-binding" evidence="1">
    <location>
        <begin position="20"/>
        <end position="319"/>
    </location>
</feature>
<dbReference type="InterPro" id="IPR016040">
    <property type="entry name" value="NAD(P)-bd_dom"/>
</dbReference>